<sequence>MKKEIITITFLLLGIVILEAQCKIPNGNFDNWKVIDNGTDIEGNPRIYDFPEDWVESVVNVFFRTGNNHGFFYKYSGSDANNSAVILRKANTNKNNGFIRFKCNSVPYKLKGRYKFSGSSSSAITDTLRIIAHFSKTKDTLPIKKFHFFKKDSYPTHAKIFKTIVPKANFTDFEIDLEAYATSGIDYDYAVIQFVIDSDYYLKQAQSITVIDDLHFEYDTGLNIEENNSINDINIYPSITKDNVYINKRSGIKISSIQVFDFSNRFILESKTNNKDVKKINLSRLANGPYIMKFLTDKGTYFTKKVIKK</sequence>
<dbReference type="AlphaFoldDB" id="A0A2K9PMC4"/>
<evidence type="ECO:0000256" key="1">
    <source>
        <dbReference type="ARBA" id="ARBA00022729"/>
    </source>
</evidence>
<accession>A0A2K9PMC4</accession>
<dbReference type="OrthoDB" id="1045962at2"/>
<dbReference type="EMBL" id="CP025791">
    <property type="protein sequence ID" value="AUP78200.1"/>
    <property type="molecule type" value="Genomic_DNA"/>
</dbReference>
<organism evidence="3 4">
    <name type="scientific">Flavivirga eckloniae</name>
    <dbReference type="NCBI Taxonomy" id="1803846"/>
    <lineage>
        <taxon>Bacteria</taxon>
        <taxon>Pseudomonadati</taxon>
        <taxon>Bacteroidota</taxon>
        <taxon>Flavobacteriia</taxon>
        <taxon>Flavobacteriales</taxon>
        <taxon>Flavobacteriaceae</taxon>
        <taxon>Flavivirga</taxon>
    </lineage>
</organism>
<proteinExistence type="predicted"/>
<dbReference type="NCBIfam" id="TIGR04183">
    <property type="entry name" value="Por_Secre_tail"/>
    <property type="match status" value="1"/>
</dbReference>
<dbReference type="Proteomes" id="UP000235826">
    <property type="component" value="Chromosome"/>
</dbReference>
<protein>
    <recommendedName>
        <fullName evidence="2">Secretion system C-terminal sorting domain-containing protein</fullName>
    </recommendedName>
</protein>
<evidence type="ECO:0000313" key="4">
    <source>
        <dbReference type="Proteomes" id="UP000235826"/>
    </source>
</evidence>
<name>A0A2K9PMC4_9FLAO</name>
<dbReference type="KEGG" id="fek:C1H87_05500"/>
<evidence type="ECO:0000313" key="3">
    <source>
        <dbReference type="EMBL" id="AUP78200.1"/>
    </source>
</evidence>
<dbReference type="RefSeq" id="WP_102754857.1">
    <property type="nucleotide sequence ID" value="NZ_CP025791.1"/>
</dbReference>
<gene>
    <name evidence="3" type="ORF">C1H87_05500</name>
</gene>
<dbReference type="Pfam" id="PF18962">
    <property type="entry name" value="Por_Secre_tail"/>
    <property type="match status" value="1"/>
</dbReference>
<keyword evidence="4" id="KW-1185">Reference proteome</keyword>
<keyword evidence="1" id="KW-0732">Signal</keyword>
<feature type="domain" description="Secretion system C-terminal sorting" evidence="2">
    <location>
        <begin position="235"/>
        <end position="307"/>
    </location>
</feature>
<dbReference type="InterPro" id="IPR026444">
    <property type="entry name" value="Secre_tail"/>
</dbReference>
<reference evidence="3 4" key="1">
    <citation type="submission" date="2018-01" db="EMBL/GenBank/DDBJ databases">
        <title>Complete genome sequence of Flavivirga eckloniae ECD14 isolated from seaweed Ecklonia cava.</title>
        <authorList>
            <person name="Lee J.H."/>
            <person name="Baik K.S."/>
            <person name="Seong C.N."/>
        </authorList>
    </citation>
    <scope>NUCLEOTIDE SEQUENCE [LARGE SCALE GENOMIC DNA]</scope>
    <source>
        <strain evidence="3 4">ECD14</strain>
    </source>
</reference>
<evidence type="ECO:0000259" key="2">
    <source>
        <dbReference type="Pfam" id="PF18962"/>
    </source>
</evidence>